<dbReference type="InterPro" id="IPR012332">
    <property type="entry name" value="Autotransporter_pectin_lyase_C"/>
</dbReference>
<dbReference type="GeneID" id="300083781"/>
<keyword evidence="1" id="KW-0732">Signal</keyword>
<feature type="domain" description="Autotransporter" evidence="2">
    <location>
        <begin position="595"/>
        <end position="876"/>
    </location>
</feature>
<gene>
    <name evidence="3" type="ORF">L1F06_022410</name>
</gene>
<reference evidence="3" key="1">
    <citation type="submission" date="2022-06" db="EMBL/GenBank/DDBJ databases">
        <title>Complete genome of Pseudomonas hydrolytica DSWY01T.</title>
        <authorList>
            <person name="Jung J."/>
            <person name="Jeon C.O."/>
        </authorList>
    </citation>
    <scope>NUCLEOTIDE SEQUENCE</scope>
    <source>
        <strain evidence="3">DSWY01</strain>
    </source>
</reference>
<dbReference type="NCBIfam" id="TIGR02601">
    <property type="entry name" value="autotrns_rpt"/>
    <property type="match status" value="2"/>
</dbReference>
<accession>A0ABY5A6U4</accession>
<evidence type="ECO:0000259" key="2">
    <source>
        <dbReference type="PROSITE" id="PS51208"/>
    </source>
</evidence>
<dbReference type="Gene3D" id="2.40.128.130">
    <property type="entry name" value="Autotransporter beta-domain"/>
    <property type="match status" value="1"/>
</dbReference>
<organism evidence="3 4">
    <name type="scientific">Ectopseudomonas hydrolytica</name>
    <dbReference type="NCBI Taxonomy" id="2493633"/>
    <lineage>
        <taxon>Bacteria</taxon>
        <taxon>Pseudomonadati</taxon>
        <taxon>Pseudomonadota</taxon>
        <taxon>Gammaproteobacteria</taxon>
        <taxon>Pseudomonadales</taxon>
        <taxon>Pseudomonadaceae</taxon>
        <taxon>Ectopseudomonas</taxon>
    </lineage>
</organism>
<dbReference type="InterPro" id="IPR013425">
    <property type="entry name" value="Autotrns_rpt"/>
</dbReference>
<dbReference type="Gene3D" id="2.160.20.20">
    <property type="match status" value="1"/>
</dbReference>
<proteinExistence type="predicted"/>
<dbReference type="Pfam" id="PF03797">
    <property type="entry name" value="Autotransporter"/>
    <property type="match status" value="1"/>
</dbReference>
<sequence>MAAIDFNGSESAGDAVIDNTIDGVNFNDQSTAGNATINNSFSGLTFFNDQSTAGNATIRSENGGATIFTGQSSAGNALIVSGEEGGTFFTGSSNGGTARLVAEDSGFVDFTEVQGPAGGGRFTVGSIEGNGSFEFGSAVVAVGSNNLDTQVIGSLSGDVDGTLIKIGSGTLTVRGENANSFASAIRIEGGLINFDEGDSLGSGGIVLDGGGLQWADNSSFDISPRIDALGAAGGTFDTNGNDVLLSGAIGGSGSLTKVGAGVLVLQGAASYSGATIVQAGTLRQGSAGGFVQNGAYVINGGALDLNSVGLSMGSLSGSGGQVLLGSADLVVNQASNTSFAGSILGSGAFIKDGAGTLDLGGSHGIAGITEVRGGTLAVNGSLLSAIQVQSGATLSGTGSVGNVLINAGGTLAPGNSIGTLNVDGDLVFGPNSVYQVETDAAGNADRVVVSGLASLAGAVQVLAENGSYAPSTSYNILSAGQLSGQFDSVSSNLAFLTPSLSYEGNAVTLTLARNDTSFTSLARTPNQRAFAEAAERLDEDNEVYRTLLDLGEDEVADTFNKLSGDAHASIASSVLFDDLNLSRAPLGNLRRNLASPERVLPYWVQVGGGRQRIDDDGNAGEIIQDHESMLLGGDWPAYGDWRLGGAFGFGQERLDVNSRDAKADSDSYRYALYGGRDVALTQGTLKIFGGGGYSQHQIDSRRDVRLIDGPERLTRQYDVNTAQGFGELAWHLKFSEPAYVEPFVGLLLIDQRSDSFSEKGGAAALSASSQRNELLSTSLGVRGQQLFQVAERDLLLNGSFTWRQINGDLRPELDLQLEGGDRFRVLGTELPRNSFLVELNADYSITPNIVLDIDYNGVFSDRSNANNIAFNLRWKM</sequence>
<dbReference type="RefSeq" id="WP_177491118.1">
    <property type="nucleotide sequence ID" value="NZ_CP099397.1"/>
</dbReference>
<dbReference type="SUPFAM" id="SSF103515">
    <property type="entry name" value="Autotransporter"/>
    <property type="match status" value="1"/>
</dbReference>
<evidence type="ECO:0000256" key="1">
    <source>
        <dbReference type="ARBA" id="ARBA00022729"/>
    </source>
</evidence>
<evidence type="ECO:0000313" key="3">
    <source>
        <dbReference type="EMBL" id="USR39378.1"/>
    </source>
</evidence>
<keyword evidence="4" id="KW-1185">Reference proteome</keyword>
<protein>
    <submittedName>
        <fullName evidence="3">Autotransporter domain-containing protein</fullName>
    </submittedName>
</protein>
<dbReference type="PROSITE" id="PS51208">
    <property type="entry name" value="AUTOTRANSPORTER"/>
    <property type="match status" value="1"/>
</dbReference>
<dbReference type="InterPro" id="IPR036709">
    <property type="entry name" value="Autotransporte_beta_dom_sf"/>
</dbReference>
<dbReference type="InterPro" id="IPR011050">
    <property type="entry name" value="Pectin_lyase_fold/virulence"/>
</dbReference>
<dbReference type="Pfam" id="PF12951">
    <property type="entry name" value="PATR"/>
    <property type="match status" value="3"/>
</dbReference>
<dbReference type="Proteomes" id="UP001054897">
    <property type="component" value="Chromosome"/>
</dbReference>
<dbReference type="SUPFAM" id="SSF51126">
    <property type="entry name" value="Pectin lyase-like"/>
    <property type="match status" value="2"/>
</dbReference>
<dbReference type="InterPro" id="IPR005546">
    <property type="entry name" value="Autotransporte_beta"/>
</dbReference>
<evidence type="ECO:0000313" key="4">
    <source>
        <dbReference type="Proteomes" id="UP001054897"/>
    </source>
</evidence>
<dbReference type="SMART" id="SM00869">
    <property type="entry name" value="Autotransporter"/>
    <property type="match status" value="1"/>
</dbReference>
<name>A0ABY5A6U4_9GAMM</name>
<dbReference type="EMBL" id="CP099397">
    <property type="protein sequence ID" value="USR39378.1"/>
    <property type="molecule type" value="Genomic_DNA"/>
</dbReference>